<dbReference type="SUPFAM" id="SSF52540">
    <property type="entry name" value="P-loop containing nucleoside triphosphate hydrolases"/>
    <property type="match status" value="1"/>
</dbReference>
<evidence type="ECO:0000256" key="2">
    <source>
        <dbReference type="ARBA" id="ARBA00022448"/>
    </source>
</evidence>
<gene>
    <name evidence="6" type="ORF">SAMN04488559_11018</name>
</gene>
<dbReference type="STRING" id="142588.SAMN04488559_11018"/>
<evidence type="ECO:0000256" key="1">
    <source>
        <dbReference type="ARBA" id="ARBA00005417"/>
    </source>
</evidence>
<dbReference type="AlphaFoldDB" id="A0A1H9T008"/>
<keyword evidence="2" id="KW-0813">Transport</keyword>
<comment type="similarity">
    <text evidence="1">Belongs to the ABC transporter superfamily.</text>
</comment>
<dbReference type="InterPro" id="IPR003593">
    <property type="entry name" value="AAA+_ATPase"/>
</dbReference>
<dbReference type="GO" id="GO:0016887">
    <property type="term" value="F:ATP hydrolysis activity"/>
    <property type="evidence" value="ECO:0007669"/>
    <property type="project" value="InterPro"/>
</dbReference>
<keyword evidence="4 6" id="KW-0067">ATP-binding</keyword>
<dbReference type="Gene3D" id="3.40.50.300">
    <property type="entry name" value="P-loop containing nucleotide triphosphate hydrolases"/>
    <property type="match status" value="1"/>
</dbReference>
<dbReference type="Pfam" id="PF00005">
    <property type="entry name" value="ABC_tran"/>
    <property type="match status" value="1"/>
</dbReference>
<reference evidence="6 7" key="1">
    <citation type="submission" date="2016-10" db="EMBL/GenBank/DDBJ databases">
        <authorList>
            <person name="de Groot N.N."/>
        </authorList>
    </citation>
    <scope>NUCLEOTIDE SEQUENCE [LARGE SCALE GENOMIC DNA]</scope>
    <source>
        <strain evidence="6 7">DSM 13760</strain>
    </source>
</reference>
<dbReference type="PANTHER" id="PTHR43335:SF4">
    <property type="entry name" value="ABC TRANSPORTER, ATP-BINDING PROTEIN"/>
    <property type="match status" value="1"/>
</dbReference>
<sequence length="243" mass="26349">MEQSKTLKLTNVRKKHGRKEILKGVSFEARPGRVTAFLGPNGAGKSSTLRILLGLDRATSGSATFGGTNYREFTTPLKIAGAAFDGIGGVPSRKVQTHLKIIAQSNQISFRRVLEVMELVDLTDKSKAQLETLSLGEGQRLGLAAALLGDPQYLILDEPTNGLDPMGIRWFRTFIRQQASIGKTVLLSSHFLSEIEAVADDIVVINHGEIIATGELKTVLQSIESLEDVFFSLTEGGDLNETI</sequence>
<dbReference type="PROSITE" id="PS50893">
    <property type="entry name" value="ABC_TRANSPORTER_2"/>
    <property type="match status" value="1"/>
</dbReference>
<evidence type="ECO:0000259" key="5">
    <source>
        <dbReference type="PROSITE" id="PS50893"/>
    </source>
</evidence>
<dbReference type="InterPro" id="IPR027417">
    <property type="entry name" value="P-loop_NTPase"/>
</dbReference>
<evidence type="ECO:0000313" key="7">
    <source>
        <dbReference type="Proteomes" id="UP000198948"/>
    </source>
</evidence>
<dbReference type="GO" id="GO:0005524">
    <property type="term" value="F:ATP binding"/>
    <property type="evidence" value="ECO:0007669"/>
    <property type="project" value="UniProtKB-KW"/>
</dbReference>
<proteinExistence type="inferred from homology"/>
<dbReference type="PANTHER" id="PTHR43335">
    <property type="entry name" value="ABC TRANSPORTER, ATP-BINDING PROTEIN"/>
    <property type="match status" value="1"/>
</dbReference>
<keyword evidence="3" id="KW-0547">Nucleotide-binding</keyword>
<organism evidence="6 7">
    <name type="scientific">Isobaculum melis</name>
    <dbReference type="NCBI Taxonomy" id="142588"/>
    <lineage>
        <taxon>Bacteria</taxon>
        <taxon>Bacillati</taxon>
        <taxon>Bacillota</taxon>
        <taxon>Bacilli</taxon>
        <taxon>Lactobacillales</taxon>
        <taxon>Carnobacteriaceae</taxon>
        <taxon>Isobaculum</taxon>
    </lineage>
</organism>
<dbReference type="InterPro" id="IPR003439">
    <property type="entry name" value="ABC_transporter-like_ATP-bd"/>
</dbReference>
<keyword evidence="7" id="KW-1185">Reference proteome</keyword>
<dbReference type="RefSeq" id="WP_092652358.1">
    <property type="nucleotide sequence ID" value="NZ_FOHA01000010.1"/>
</dbReference>
<dbReference type="EMBL" id="FOHA01000010">
    <property type="protein sequence ID" value="SER90354.1"/>
    <property type="molecule type" value="Genomic_DNA"/>
</dbReference>
<feature type="domain" description="ABC transporter" evidence="5">
    <location>
        <begin position="7"/>
        <end position="232"/>
    </location>
</feature>
<dbReference type="SMART" id="SM00382">
    <property type="entry name" value="AAA"/>
    <property type="match status" value="1"/>
</dbReference>
<name>A0A1H9T008_9LACT</name>
<dbReference type="Proteomes" id="UP000198948">
    <property type="component" value="Unassembled WGS sequence"/>
</dbReference>
<accession>A0A1H9T008</accession>
<evidence type="ECO:0000256" key="4">
    <source>
        <dbReference type="ARBA" id="ARBA00022840"/>
    </source>
</evidence>
<dbReference type="OrthoDB" id="9804819at2"/>
<evidence type="ECO:0000313" key="6">
    <source>
        <dbReference type="EMBL" id="SER90354.1"/>
    </source>
</evidence>
<protein>
    <submittedName>
        <fullName evidence="6">ABC-2 type transport system ATP-binding protein</fullName>
    </submittedName>
</protein>
<evidence type="ECO:0000256" key="3">
    <source>
        <dbReference type="ARBA" id="ARBA00022741"/>
    </source>
</evidence>